<dbReference type="RefSeq" id="WP_170204805.1">
    <property type="nucleotide sequence ID" value="NZ_CP051685.1"/>
</dbReference>
<dbReference type="InterPro" id="IPR050832">
    <property type="entry name" value="Bact_Acetyltransf"/>
</dbReference>
<proteinExistence type="predicted"/>
<evidence type="ECO:0000256" key="3">
    <source>
        <dbReference type="SAM" id="Phobius"/>
    </source>
</evidence>
<keyword evidence="2" id="KW-0012">Acyltransferase</keyword>
<dbReference type="Gene3D" id="3.40.630.30">
    <property type="match status" value="1"/>
</dbReference>
<evidence type="ECO:0000313" key="6">
    <source>
        <dbReference type="Proteomes" id="UP000502415"/>
    </source>
</evidence>
<feature type="domain" description="N-acetyltransferase" evidence="4">
    <location>
        <begin position="61"/>
        <end position="203"/>
    </location>
</feature>
<keyword evidence="1 5" id="KW-0808">Transferase</keyword>
<reference evidence="5 6" key="1">
    <citation type="submission" date="2020-04" db="EMBL/GenBank/DDBJ databases">
        <title>Genome sequencing of novel species.</title>
        <authorList>
            <person name="Heo J."/>
            <person name="Kim S.-J."/>
            <person name="Kim J.-S."/>
            <person name="Hong S.-B."/>
            <person name="Kwon S.-W."/>
        </authorList>
    </citation>
    <scope>NUCLEOTIDE SEQUENCE [LARGE SCALE GENOMIC DNA]</scope>
    <source>
        <strain evidence="5 6">GN2-R2</strain>
    </source>
</reference>
<dbReference type="Proteomes" id="UP000502415">
    <property type="component" value="Chromosome"/>
</dbReference>
<keyword evidence="3" id="KW-0812">Transmembrane</keyword>
<name>A0A7Z2W074_9BURK</name>
<evidence type="ECO:0000256" key="1">
    <source>
        <dbReference type="ARBA" id="ARBA00022679"/>
    </source>
</evidence>
<sequence>MRAARVVIICVDFPTLIVFICGNTICYILSKSVTHRSWQFINRLIILFRCRLLSAIMLTILDFQPLTSPLGNKILRNFRRDAGWDGDGAASSSDGAFGGRAQWVTANLKSKVIGIARLELAAPQFCYVSDLIVLRAYRGRGVGAWLMDHIEQHCRALTIPRVILQPLDDNKRFYEKRQFVADPLAAGFLKKEIGPARRMALPF</sequence>
<dbReference type="GO" id="GO:0016747">
    <property type="term" value="F:acyltransferase activity, transferring groups other than amino-acyl groups"/>
    <property type="evidence" value="ECO:0007669"/>
    <property type="project" value="InterPro"/>
</dbReference>
<dbReference type="SUPFAM" id="SSF55729">
    <property type="entry name" value="Acyl-CoA N-acyltransferases (Nat)"/>
    <property type="match status" value="1"/>
</dbReference>
<dbReference type="AlphaFoldDB" id="A0A7Z2W074"/>
<dbReference type="KEGG" id="mfy:HH212_24190"/>
<feature type="transmembrane region" description="Helical" evidence="3">
    <location>
        <begin position="6"/>
        <end position="29"/>
    </location>
</feature>
<dbReference type="PROSITE" id="PS51186">
    <property type="entry name" value="GNAT"/>
    <property type="match status" value="1"/>
</dbReference>
<evidence type="ECO:0000313" key="5">
    <source>
        <dbReference type="EMBL" id="QJE02723.1"/>
    </source>
</evidence>
<dbReference type="Pfam" id="PF00583">
    <property type="entry name" value="Acetyltransf_1"/>
    <property type="match status" value="1"/>
</dbReference>
<keyword evidence="6" id="KW-1185">Reference proteome</keyword>
<evidence type="ECO:0000259" key="4">
    <source>
        <dbReference type="PROSITE" id="PS51186"/>
    </source>
</evidence>
<dbReference type="InterPro" id="IPR016181">
    <property type="entry name" value="Acyl_CoA_acyltransferase"/>
</dbReference>
<dbReference type="PANTHER" id="PTHR43877">
    <property type="entry name" value="AMINOALKYLPHOSPHONATE N-ACETYLTRANSFERASE-RELATED-RELATED"/>
    <property type="match status" value="1"/>
</dbReference>
<dbReference type="EMBL" id="CP051685">
    <property type="protein sequence ID" value="QJE02723.1"/>
    <property type="molecule type" value="Genomic_DNA"/>
</dbReference>
<keyword evidence="3" id="KW-1133">Transmembrane helix</keyword>
<dbReference type="CDD" id="cd04301">
    <property type="entry name" value="NAT_SF"/>
    <property type="match status" value="1"/>
</dbReference>
<accession>A0A7Z2W074</accession>
<protein>
    <submittedName>
        <fullName evidence="5">GNAT family N-acetyltransferase</fullName>
    </submittedName>
</protein>
<organism evidence="5 6">
    <name type="scientific">Massilia forsythiae</name>
    <dbReference type="NCBI Taxonomy" id="2728020"/>
    <lineage>
        <taxon>Bacteria</taxon>
        <taxon>Pseudomonadati</taxon>
        <taxon>Pseudomonadota</taxon>
        <taxon>Betaproteobacteria</taxon>
        <taxon>Burkholderiales</taxon>
        <taxon>Oxalobacteraceae</taxon>
        <taxon>Telluria group</taxon>
        <taxon>Massilia</taxon>
    </lineage>
</organism>
<evidence type="ECO:0000256" key="2">
    <source>
        <dbReference type="ARBA" id="ARBA00023315"/>
    </source>
</evidence>
<gene>
    <name evidence="5" type="ORF">HH212_24190</name>
</gene>
<dbReference type="InterPro" id="IPR000182">
    <property type="entry name" value="GNAT_dom"/>
</dbReference>
<keyword evidence="3" id="KW-0472">Membrane</keyword>